<feature type="domain" description="Thiamin pyrophosphokinase catalytic" evidence="5">
    <location>
        <begin position="11"/>
        <end position="94"/>
    </location>
</feature>
<dbReference type="EMBL" id="CP019937">
    <property type="protein sequence ID" value="ARO13912.1"/>
    <property type="molecule type" value="Genomic_DNA"/>
</dbReference>
<dbReference type="GO" id="GO:0006772">
    <property type="term" value="P:thiamine metabolic process"/>
    <property type="evidence" value="ECO:0007669"/>
    <property type="project" value="InterPro"/>
</dbReference>
<dbReference type="Gene3D" id="3.40.50.10240">
    <property type="entry name" value="Thiamin pyrophosphokinase, catalytic domain"/>
    <property type="match status" value="1"/>
</dbReference>
<dbReference type="STRING" id="92947.BVG79_00560"/>
<dbReference type="PANTHER" id="PTHR41299">
    <property type="entry name" value="THIAMINE PYROPHOSPHOKINASE"/>
    <property type="match status" value="1"/>
</dbReference>
<dbReference type="Proteomes" id="UP000242447">
    <property type="component" value="Chromosome"/>
</dbReference>
<name>A0A1W6NXE6_9RHOB</name>
<evidence type="ECO:0000259" key="5">
    <source>
        <dbReference type="Pfam" id="PF04263"/>
    </source>
</evidence>
<dbReference type="GO" id="GO:0009229">
    <property type="term" value="P:thiamine diphosphate biosynthetic process"/>
    <property type="evidence" value="ECO:0007669"/>
    <property type="project" value="InterPro"/>
</dbReference>
<dbReference type="InterPro" id="IPR053149">
    <property type="entry name" value="TPK"/>
</dbReference>
<sequence>MVQAARDFTAALVAVDGGADACLRMGLTPDAVVGDLDSLSDNAAARFTGRLHRIEEQITTDFEKALRWTEAPLRLAVGFWGGRADHTLAVLGALGGNPAQRCIVLTDESIIFHCPPTLDFDLPAGTPVSLFPLAVMGCDSTGLVWPTAGLVFDSLGRTGVSNSAAGGRITLRPARAGMLVILPLSCLPAAVRALR</sequence>
<evidence type="ECO:0000256" key="1">
    <source>
        <dbReference type="ARBA" id="ARBA00022679"/>
    </source>
</evidence>
<gene>
    <name evidence="6" type="primary">thiN</name>
    <name evidence="6" type="ORF">BVG79_00560</name>
</gene>
<dbReference type="AlphaFoldDB" id="A0A1W6NXE6"/>
<accession>A0A1W6NXE6</accession>
<reference evidence="6 7" key="1">
    <citation type="submission" date="2017-02" db="EMBL/GenBank/DDBJ databases">
        <title>Ketogulonicigenium robustum SPU B003 Genome sequencing and assembly.</title>
        <authorList>
            <person name="Li Y."/>
            <person name="Liu L."/>
            <person name="Wang C."/>
            <person name="Zhang M."/>
            <person name="Zhang T."/>
            <person name="Zhang Y."/>
        </authorList>
    </citation>
    <scope>NUCLEOTIDE SEQUENCE [LARGE SCALE GENOMIC DNA]</scope>
    <source>
        <strain evidence="6 7">SPU_B003</strain>
    </source>
</reference>
<proteinExistence type="predicted"/>
<dbReference type="InterPro" id="IPR006282">
    <property type="entry name" value="Thi_PPkinase"/>
</dbReference>
<dbReference type="CDD" id="cd07995">
    <property type="entry name" value="TPK"/>
    <property type="match status" value="1"/>
</dbReference>
<keyword evidence="1 6" id="KW-0808">Transferase</keyword>
<evidence type="ECO:0000313" key="6">
    <source>
        <dbReference type="EMBL" id="ARO13912.1"/>
    </source>
</evidence>
<dbReference type="InterPro" id="IPR007371">
    <property type="entry name" value="TPK_catalytic"/>
</dbReference>
<dbReference type="InterPro" id="IPR036759">
    <property type="entry name" value="TPK_catalytic_sf"/>
</dbReference>
<dbReference type="KEGG" id="kro:BVG79_00560"/>
<dbReference type="SUPFAM" id="SSF63999">
    <property type="entry name" value="Thiamin pyrophosphokinase, catalytic domain"/>
    <property type="match status" value="1"/>
</dbReference>
<evidence type="ECO:0000256" key="3">
    <source>
        <dbReference type="ARBA" id="ARBA00022777"/>
    </source>
</evidence>
<evidence type="ECO:0000313" key="7">
    <source>
        <dbReference type="Proteomes" id="UP000242447"/>
    </source>
</evidence>
<dbReference type="GO" id="GO:0016301">
    <property type="term" value="F:kinase activity"/>
    <property type="evidence" value="ECO:0007669"/>
    <property type="project" value="UniProtKB-KW"/>
</dbReference>
<dbReference type="GO" id="GO:0004788">
    <property type="term" value="F:thiamine diphosphokinase activity"/>
    <property type="evidence" value="ECO:0007669"/>
    <property type="project" value="UniProtKB-EC"/>
</dbReference>
<dbReference type="EC" id="2.7.6.2" evidence="6"/>
<keyword evidence="3 6" id="KW-0418">Kinase</keyword>
<dbReference type="SUPFAM" id="SSF63862">
    <property type="entry name" value="Thiamin pyrophosphokinase, substrate-binding domain"/>
    <property type="match status" value="1"/>
</dbReference>
<keyword evidence="4" id="KW-0067">ATP-binding</keyword>
<dbReference type="InterPro" id="IPR036371">
    <property type="entry name" value="TPK_B1-bd_sf"/>
</dbReference>
<dbReference type="PANTHER" id="PTHR41299:SF1">
    <property type="entry name" value="THIAMINE PYROPHOSPHOKINASE"/>
    <property type="match status" value="1"/>
</dbReference>
<protein>
    <submittedName>
        <fullName evidence="6">Thiamine pyrophosphokinase</fullName>
        <ecNumber evidence="6">2.7.6.2</ecNumber>
    </submittedName>
</protein>
<dbReference type="GO" id="GO:0005524">
    <property type="term" value="F:ATP binding"/>
    <property type="evidence" value="ECO:0007669"/>
    <property type="project" value="UniProtKB-KW"/>
</dbReference>
<keyword evidence="7" id="KW-1185">Reference proteome</keyword>
<keyword evidence="2" id="KW-0547">Nucleotide-binding</keyword>
<evidence type="ECO:0000256" key="2">
    <source>
        <dbReference type="ARBA" id="ARBA00022741"/>
    </source>
</evidence>
<organism evidence="6 7">
    <name type="scientific">Ketogulonicigenium robustum</name>
    <dbReference type="NCBI Taxonomy" id="92947"/>
    <lineage>
        <taxon>Bacteria</taxon>
        <taxon>Pseudomonadati</taxon>
        <taxon>Pseudomonadota</taxon>
        <taxon>Alphaproteobacteria</taxon>
        <taxon>Rhodobacterales</taxon>
        <taxon>Roseobacteraceae</taxon>
        <taxon>Ketogulonicigenium</taxon>
    </lineage>
</organism>
<dbReference type="Pfam" id="PF04263">
    <property type="entry name" value="TPK_catalytic"/>
    <property type="match status" value="1"/>
</dbReference>
<evidence type="ECO:0000256" key="4">
    <source>
        <dbReference type="ARBA" id="ARBA00022840"/>
    </source>
</evidence>